<dbReference type="EMBL" id="KE356560">
    <property type="protein sequence ID" value="ERG92526.1"/>
    <property type="molecule type" value="Genomic_DNA"/>
</dbReference>
<protein>
    <submittedName>
        <fullName evidence="2">N-acetylglutamate synthase related acetyltransferase</fullName>
    </submittedName>
</protein>
<organism evidence="2 3">
    <name type="scientific">Haloquadratum walsbyi J07HQW1</name>
    <dbReference type="NCBI Taxonomy" id="1238424"/>
    <lineage>
        <taxon>Archaea</taxon>
        <taxon>Methanobacteriati</taxon>
        <taxon>Methanobacteriota</taxon>
        <taxon>Stenosarchaea group</taxon>
        <taxon>Halobacteria</taxon>
        <taxon>Halobacteriales</taxon>
        <taxon>Haloferacaceae</taxon>
        <taxon>Haloquadratum</taxon>
    </lineage>
</organism>
<name>U1PK13_9EURY</name>
<keyword evidence="2" id="KW-0808">Transferase</keyword>
<dbReference type="InterPro" id="IPR016181">
    <property type="entry name" value="Acyl_CoA_acyltransferase"/>
</dbReference>
<dbReference type="InterPro" id="IPR000182">
    <property type="entry name" value="GNAT_dom"/>
</dbReference>
<dbReference type="CDD" id="cd04301">
    <property type="entry name" value="NAT_SF"/>
    <property type="match status" value="1"/>
</dbReference>
<dbReference type="SUPFAM" id="SSF55729">
    <property type="entry name" value="Acyl-CoA N-acyltransferases (Nat)"/>
    <property type="match status" value="1"/>
</dbReference>
<dbReference type="HOGENOM" id="CLU_1387553_0_0_2"/>
<dbReference type="Proteomes" id="UP000030649">
    <property type="component" value="Unassembled WGS sequence"/>
</dbReference>
<sequence length="199" mass="23324">MYVRDAKNRDEAWLLDWIEEAEIEDPAFRSRDYVVALNEETSRKAGFGRIRSHNEDNRTFCELAIVYTLPMWRNQGVGAHVVERLIAEAADEQHERVYTFTTEPGYFTMFGFEPQESDRLDPQIRRRFETVRQKRESENDRAVALSINTDELTVPQRLRERFKYARPSDEPAEGEVVVEETAEDFGIDPTETTYKYDTG</sequence>
<proteinExistence type="predicted"/>
<evidence type="ECO:0000313" key="3">
    <source>
        <dbReference type="Proteomes" id="UP000030649"/>
    </source>
</evidence>
<accession>U1PK13</accession>
<dbReference type="Pfam" id="PF00583">
    <property type="entry name" value="Acetyltransf_1"/>
    <property type="match status" value="1"/>
</dbReference>
<reference evidence="2 3" key="1">
    <citation type="journal article" date="2013" name="PLoS ONE">
        <title>Assembly-driven community genomics of a hypersaline microbial ecosystem.</title>
        <authorList>
            <person name="Podell S."/>
            <person name="Ugalde J.A."/>
            <person name="Narasingarao P."/>
            <person name="Banfield J.F."/>
            <person name="Heidelberg K.B."/>
            <person name="Allen E.E."/>
        </authorList>
    </citation>
    <scope>NUCLEOTIDE SEQUENCE [LARGE SCALE GENOMIC DNA]</scope>
    <source>
        <strain evidence="3">J07HQW1</strain>
    </source>
</reference>
<gene>
    <name evidence="2" type="ORF">J07HQW1_02570</name>
</gene>
<feature type="domain" description="N-acetyltransferase" evidence="1">
    <location>
        <begin position="1"/>
        <end position="129"/>
    </location>
</feature>
<evidence type="ECO:0000259" key="1">
    <source>
        <dbReference type="PROSITE" id="PS51186"/>
    </source>
</evidence>
<evidence type="ECO:0000313" key="2">
    <source>
        <dbReference type="EMBL" id="ERG92526.1"/>
    </source>
</evidence>
<dbReference type="GO" id="GO:0016747">
    <property type="term" value="F:acyltransferase activity, transferring groups other than amino-acyl groups"/>
    <property type="evidence" value="ECO:0007669"/>
    <property type="project" value="InterPro"/>
</dbReference>
<dbReference type="AlphaFoldDB" id="U1PK13"/>
<dbReference type="PROSITE" id="PS51186">
    <property type="entry name" value="GNAT"/>
    <property type="match status" value="1"/>
</dbReference>
<dbReference type="Gene3D" id="3.40.630.30">
    <property type="match status" value="1"/>
</dbReference>